<accession>A0A8T0GR85</accession>
<dbReference type="InterPro" id="IPR045010">
    <property type="entry name" value="MDR_fam"/>
</dbReference>
<dbReference type="Gene3D" id="3.90.180.10">
    <property type="entry name" value="Medium-chain alcohol dehydrogenases, catalytic domain"/>
    <property type="match status" value="1"/>
</dbReference>
<dbReference type="GO" id="GO:0016628">
    <property type="term" value="F:oxidoreductase activity, acting on the CH-CH group of donors, NAD or NADP as acceptor"/>
    <property type="evidence" value="ECO:0007669"/>
    <property type="project" value="InterPro"/>
</dbReference>
<reference evidence="1" key="1">
    <citation type="submission" date="2020-06" db="EMBL/GenBank/DDBJ databases">
        <title>WGS assembly of Ceratodon purpureus strain R40.</title>
        <authorList>
            <person name="Carey S.B."/>
            <person name="Jenkins J."/>
            <person name="Shu S."/>
            <person name="Lovell J.T."/>
            <person name="Sreedasyam A."/>
            <person name="Maumus F."/>
            <person name="Tiley G.P."/>
            <person name="Fernandez-Pozo N."/>
            <person name="Barry K."/>
            <person name="Chen C."/>
            <person name="Wang M."/>
            <person name="Lipzen A."/>
            <person name="Daum C."/>
            <person name="Saski C.A."/>
            <person name="Payton A.C."/>
            <person name="Mcbreen J.C."/>
            <person name="Conrad R.E."/>
            <person name="Kollar L.M."/>
            <person name="Olsson S."/>
            <person name="Huttunen S."/>
            <person name="Landis J.B."/>
            <person name="Wickett N.J."/>
            <person name="Johnson M.G."/>
            <person name="Rensing S.A."/>
            <person name="Grimwood J."/>
            <person name="Schmutz J."/>
            <person name="Mcdaniel S.F."/>
        </authorList>
    </citation>
    <scope>NUCLEOTIDE SEQUENCE</scope>
    <source>
        <strain evidence="1">R40</strain>
    </source>
</reference>
<evidence type="ECO:0000313" key="1">
    <source>
        <dbReference type="EMBL" id="KAG0562156.1"/>
    </source>
</evidence>
<dbReference type="Proteomes" id="UP000822688">
    <property type="component" value="Chromosome 9"/>
</dbReference>
<dbReference type="EMBL" id="CM026430">
    <property type="protein sequence ID" value="KAG0562156.1"/>
    <property type="molecule type" value="Genomic_DNA"/>
</dbReference>
<name>A0A8T0GR85_CERPU</name>
<protein>
    <submittedName>
        <fullName evidence="1">Uncharacterized protein</fullName>
    </submittedName>
</protein>
<dbReference type="PANTHER" id="PTHR43205:SF7">
    <property type="entry name" value="PROSTAGLANDIN REDUCTASE 1"/>
    <property type="match status" value="1"/>
</dbReference>
<keyword evidence="2" id="KW-1185">Reference proteome</keyword>
<dbReference type="PANTHER" id="PTHR43205">
    <property type="entry name" value="PROSTAGLANDIN REDUCTASE"/>
    <property type="match status" value="1"/>
</dbReference>
<comment type="caution">
    <text evidence="1">The sequence shown here is derived from an EMBL/GenBank/DDBJ whole genome shotgun (WGS) entry which is preliminary data.</text>
</comment>
<dbReference type="AlphaFoldDB" id="A0A8T0GR85"/>
<organism evidence="1 2">
    <name type="scientific">Ceratodon purpureus</name>
    <name type="common">Fire moss</name>
    <name type="synonym">Dicranum purpureum</name>
    <dbReference type="NCBI Taxonomy" id="3225"/>
    <lineage>
        <taxon>Eukaryota</taxon>
        <taxon>Viridiplantae</taxon>
        <taxon>Streptophyta</taxon>
        <taxon>Embryophyta</taxon>
        <taxon>Bryophyta</taxon>
        <taxon>Bryophytina</taxon>
        <taxon>Bryopsida</taxon>
        <taxon>Dicranidae</taxon>
        <taxon>Pseudoditrichales</taxon>
        <taxon>Ditrichaceae</taxon>
        <taxon>Ceratodon</taxon>
    </lineage>
</organism>
<sequence>MWMLRCRYCPRGIDMYFENVGGKTLEAVIDNMNSFGRIAVCGLISQFGKEKKDGVSNLYKFISARITMQGFLQSDHLHLMPKFMELMVGYLKANKLVYFEDFADGLDNAPNAFCRMRSGSKIGKQIITVAKD</sequence>
<dbReference type="InterPro" id="IPR036291">
    <property type="entry name" value="NAD(P)-bd_dom_sf"/>
</dbReference>
<dbReference type="Gene3D" id="3.40.50.720">
    <property type="entry name" value="NAD(P)-binding Rossmann-like Domain"/>
    <property type="match status" value="1"/>
</dbReference>
<gene>
    <name evidence="1" type="ORF">KC19_9G122000</name>
</gene>
<dbReference type="SUPFAM" id="SSF51735">
    <property type="entry name" value="NAD(P)-binding Rossmann-fold domains"/>
    <property type="match status" value="1"/>
</dbReference>
<evidence type="ECO:0000313" key="2">
    <source>
        <dbReference type="Proteomes" id="UP000822688"/>
    </source>
</evidence>
<proteinExistence type="predicted"/>